<dbReference type="EMBL" id="FAOZ01000004">
    <property type="protein sequence ID" value="CUU55208.1"/>
    <property type="molecule type" value="Genomic_DNA"/>
</dbReference>
<dbReference type="RefSeq" id="WP_091273419.1">
    <property type="nucleotide sequence ID" value="NZ_FAOZ01000004.1"/>
</dbReference>
<dbReference type="Proteomes" id="UP000198802">
    <property type="component" value="Unassembled WGS sequence"/>
</dbReference>
<accession>A0A0S4QK46</accession>
<name>A0A0S4QK46_9ACTN</name>
<evidence type="ECO:0008006" key="3">
    <source>
        <dbReference type="Google" id="ProtNLM"/>
    </source>
</evidence>
<keyword evidence="2" id="KW-1185">Reference proteome</keyword>
<reference evidence="2" key="1">
    <citation type="submission" date="2015-11" db="EMBL/GenBank/DDBJ databases">
        <authorList>
            <person name="Varghese N."/>
        </authorList>
    </citation>
    <scope>NUCLEOTIDE SEQUENCE [LARGE SCALE GENOMIC DNA]</scope>
    <source>
        <strain evidence="2">DSM 45899</strain>
    </source>
</reference>
<evidence type="ECO:0000313" key="2">
    <source>
        <dbReference type="Proteomes" id="UP000198802"/>
    </source>
</evidence>
<proteinExistence type="predicted"/>
<organism evidence="1 2">
    <name type="scientific">Parafrankia irregularis</name>
    <dbReference type="NCBI Taxonomy" id="795642"/>
    <lineage>
        <taxon>Bacteria</taxon>
        <taxon>Bacillati</taxon>
        <taxon>Actinomycetota</taxon>
        <taxon>Actinomycetes</taxon>
        <taxon>Frankiales</taxon>
        <taxon>Frankiaceae</taxon>
        <taxon>Parafrankia</taxon>
    </lineage>
</organism>
<evidence type="ECO:0000313" key="1">
    <source>
        <dbReference type="EMBL" id="CUU55208.1"/>
    </source>
</evidence>
<gene>
    <name evidence="1" type="ORF">Ga0074812_104289</name>
</gene>
<sequence>MTTTVDESGNAAGSVSLPERFSALEPWVADWALATREERYQKRLSKTIDELQAFYDAVAPLAEDAIAYLDTRDVHALSDQDTRLLHLLYSMIMTSYPVNIFKQPRIPDSGAAYFDTAVEPAL</sequence>
<dbReference type="AlphaFoldDB" id="A0A0S4QK46"/>
<protein>
    <recommendedName>
        <fullName evidence="3">Xaa-Pro dipeptidase</fullName>
    </recommendedName>
</protein>